<sequence>RELGDGFFVSNIYYRVGAIGKQSSGGVAREAKGGGRRKEGPRAERDGVVTRIRR</sequence>
<reference evidence="2 3" key="1">
    <citation type="journal article" date="2018" name="Front. Plant Sci.">
        <title>Red Clover (Trifolium pratense) and Zigzag Clover (T. medium) - A Picture of Genomic Similarities and Differences.</title>
        <authorList>
            <person name="Dluhosova J."/>
            <person name="Istvanek J."/>
            <person name="Nedelnik J."/>
            <person name="Repkova J."/>
        </authorList>
    </citation>
    <scope>NUCLEOTIDE SEQUENCE [LARGE SCALE GENOMIC DNA]</scope>
    <source>
        <strain evidence="3">cv. 10/8</strain>
        <tissue evidence="2">Leaf</tissue>
    </source>
</reference>
<feature type="region of interest" description="Disordered" evidence="1">
    <location>
        <begin position="22"/>
        <end position="54"/>
    </location>
</feature>
<evidence type="ECO:0000313" key="3">
    <source>
        <dbReference type="Proteomes" id="UP000265520"/>
    </source>
</evidence>
<proteinExistence type="predicted"/>
<name>A0A392VY39_9FABA</name>
<evidence type="ECO:0000256" key="1">
    <source>
        <dbReference type="SAM" id="MobiDB-lite"/>
    </source>
</evidence>
<feature type="non-terminal residue" evidence="2">
    <location>
        <position position="1"/>
    </location>
</feature>
<dbReference type="EMBL" id="LXQA011325498">
    <property type="protein sequence ID" value="MCI93304.1"/>
    <property type="molecule type" value="Genomic_DNA"/>
</dbReference>
<organism evidence="2 3">
    <name type="scientific">Trifolium medium</name>
    <dbReference type="NCBI Taxonomy" id="97028"/>
    <lineage>
        <taxon>Eukaryota</taxon>
        <taxon>Viridiplantae</taxon>
        <taxon>Streptophyta</taxon>
        <taxon>Embryophyta</taxon>
        <taxon>Tracheophyta</taxon>
        <taxon>Spermatophyta</taxon>
        <taxon>Magnoliopsida</taxon>
        <taxon>eudicotyledons</taxon>
        <taxon>Gunneridae</taxon>
        <taxon>Pentapetalae</taxon>
        <taxon>rosids</taxon>
        <taxon>fabids</taxon>
        <taxon>Fabales</taxon>
        <taxon>Fabaceae</taxon>
        <taxon>Papilionoideae</taxon>
        <taxon>50 kb inversion clade</taxon>
        <taxon>NPAAA clade</taxon>
        <taxon>Hologalegina</taxon>
        <taxon>IRL clade</taxon>
        <taxon>Trifolieae</taxon>
        <taxon>Trifolium</taxon>
    </lineage>
</organism>
<comment type="caution">
    <text evidence="2">The sequence shown here is derived from an EMBL/GenBank/DDBJ whole genome shotgun (WGS) entry which is preliminary data.</text>
</comment>
<feature type="compositionally biased region" description="Basic and acidic residues" evidence="1">
    <location>
        <begin position="29"/>
        <end position="48"/>
    </location>
</feature>
<keyword evidence="3" id="KW-1185">Reference proteome</keyword>
<protein>
    <submittedName>
        <fullName evidence="2">Uncharacterized protein</fullName>
    </submittedName>
</protein>
<dbReference type="Proteomes" id="UP000265520">
    <property type="component" value="Unassembled WGS sequence"/>
</dbReference>
<accession>A0A392VY39</accession>
<dbReference type="AlphaFoldDB" id="A0A392VY39"/>
<evidence type="ECO:0000313" key="2">
    <source>
        <dbReference type="EMBL" id="MCI93304.1"/>
    </source>
</evidence>